<proteinExistence type="predicted"/>
<organism evidence="1 2">
    <name type="scientific">Methylomonas fluvii</name>
    <dbReference type="NCBI Taxonomy" id="1854564"/>
    <lineage>
        <taxon>Bacteria</taxon>
        <taxon>Pseudomonadati</taxon>
        <taxon>Pseudomonadota</taxon>
        <taxon>Gammaproteobacteria</taxon>
        <taxon>Methylococcales</taxon>
        <taxon>Methylococcaceae</taxon>
        <taxon>Methylomonas</taxon>
    </lineage>
</organism>
<reference evidence="1 2" key="1">
    <citation type="submission" date="2020-09" db="EMBL/GenBank/DDBJ databases">
        <title>Methylomonas albis sp. nov. and Methylomonas fluvii sp. nov.: Two cold-adapted methanotrophs from the River Elbe and an amended description of Methylovulum psychrotolerans strain Eb1.</title>
        <authorList>
            <person name="Bussmann I.K."/>
            <person name="Klings K.-W."/>
            <person name="Warnstedt J."/>
            <person name="Hoppert M."/>
            <person name="Saborowski A."/>
            <person name="Horn F."/>
            <person name="Liebner S."/>
        </authorList>
    </citation>
    <scope>NUCLEOTIDE SEQUENCE [LARGE SCALE GENOMIC DNA]</scope>
    <source>
        <strain evidence="1 2">EbB</strain>
    </source>
</reference>
<dbReference type="Proteomes" id="UP000641152">
    <property type="component" value="Unassembled WGS sequence"/>
</dbReference>
<evidence type="ECO:0000313" key="1">
    <source>
        <dbReference type="EMBL" id="MBD9363043.1"/>
    </source>
</evidence>
<keyword evidence="2" id="KW-1185">Reference proteome</keyword>
<accession>A0ABR9DIV0</accession>
<comment type="caution">
    <text evidence="1">The sequence shown here is derived from an EMBL/GenBank/DDBJ whole genome shotgun (WGS) entry which is preliminary data.</text>
</comment>
<protein>
    <submittedName>
        <fullName evidence="1">Uncharacterized protein</fullName>
    </submittedName>
</protein>
<name>A0ABR9DIV0_9GAMM</name>
<sequence length="145" mass="15335">MTSTIPAVSNFAFNYTTLSTQRGTQTFVSQPGQAATQDTVTISIAGRLALTADGATRTDTAFRQLMAEKTAGINFLRSSALANPNSSDFAKLAYDLAHDELSDGQGGGGLLSLGASPNDPLHYTSGELVTEESKAYFTQQASKYR</sequence>
<gene>
    <name evidence="1" type="ORF">EBB_21655</name>
</gene>
<evidence type="ECO:0000313" key="2">
    <source>
        <dbReference type="Proteomes" id="UP000641152"/>
    </source>
</evidence>
<dbReference type="RefSeq" id="WP_192395761.1">
    <property type="nucleotide sequence ID" value="NZ_CAJHIU010000003.1"/>
</dbReference>
<dbReference type="EMBL" id="JACXST010000003">
    <property type="protein sequence ID" value="MBD9363043.1"/>
    <property type="molecule type" value="Genomic_DNA"/>
</dbReference>